<dbReference type="InterPro" id="IPR018490">
    <property type="entry name" value="cNMP-bd_dom_sf"/>
</dbReference>
<dbReference type="EMBL" id="JBEDNZ010000009">
    <property type="protein sequence ID" value="KAL0839029.1"/>
    <property type="molecule type" value="Genomic_DNA"/>
</dbReference>
<dbReference type="InterPro" id="IPR000595">
    <property type="entry name" value="cNMP-bd_dom"/>
</dbReference>
<feature type="transmembrane region" description="Helical" evidence="2">
    <location>
        <begin position="1089"/>
        <end position="1110"/>
    </location>
</feature>
<feature type="region of interest" description="Disordered" evidence="1">
    <location>
        <begin position="1"/>
        <end position="21"/>
    </location>
</feature>
<feature type="transmembrane region" description="Helical" evidence="2">
    <location>
        <begin position="1319"/>
        <end position="1345"/>
    </location>
</feature>
<dbReference type="Gene3D" id="2.60.120.10">
    <property type="entry name" value="Jelly Rolls"/>
    <property type="match status" value="4"/>
</dbReference>
<evidence type="ECO:0000313" key="4">
    <source>
        <dbReference type="EMBL" id="KAL0839029.1"/>
    </source>
</evidence>
<feature type="compositionally biased region" description="Polar residues" evidence="1">
    <location>
        <begin position="1"/>
        <end position="11"/>
    </location>
</feature>
<evidence type="ECO:0000313" key="5">
    <source>
        <dbReference type="Proteomes" id="UP001549921"/>
    </source>
</evidence>
<feature type="transmembrane region" description="Helical" evidence="2">
    <location>
        <begin position="592"/>
        <end position="612"/>
    </location>
</feature>
<gene>
    <name evidence="4" type="ORF">ABMA28_017025</name>
</gene>
<feature type="transmembrane region" description="Helical" evidence="2">
    <location>
        <begin position="664"/>
        <end position="682"/>
    </location>
</feature>
<keyword evidence="2" id="KW-0472">Membrane</keyword>
<feature type="domain" description="Cyclic nucleotide-binding" evidence="3">
    <location>
        <begin position="1933"/>
        <end position="2054"/>
    </location>
</feature>
<dbReference type="InterPro" id="IPR014710">
    <property type="entry name" value="RmlC-like_jellyroll"/>
</dbReference>
<evidence type="ECO:0000256" key="2">
    <source>
        <dbReference type="SAM" id="Phobius"/>
    </source>
</evidence>
<feature type="transmembrane region" description="Helical" evidence="2">
    <location>
        <begin position="1615"/>
        <end position="1640"/>
    </location>
</feature>
<feature type="transmembrane region" description="Helical" evidence="2">
    <location>
        <begin position="1660"/>
        <end position="1684"/>
    </location>
</feature>
<feature type="transmembrane region" description="Helical" evidence="2">
    <location>
        <begin position="117"/>
        <end position="137"/>
    </location>
</feature>
<dbReference type="InterPro" id="IPR050818">
    <property type="entry name" value="KCNH_animal-type"/>
</dbReference>
<dbReference type="Proteomes" id="UP001549921">
    <property type="component" value="Unassembled WGS sequence"/>
</dbReference>
<accession>A0ABD0T6X2</accession>
<keyword evidence="2" id="KW-0812">Transmembrane</keyword>
<protein>
    <recommendedName>
        <fullName evidence="3">Cyclic nucleotide-binding domain-containing protein</fullName>
    </recommendedName>
</protein>
<dbReference type="SMART" id="SM00100">
    <property type="entry name" value="cNMP"/>
    <property type="match status" value="4"/>
</dbReference>
<feature type="transmembrane region" description="Helical" evidence="2">
    <location>
        <begin position="264"/>
        <end position="283"/>
    </location>
</feature>
<feature type="transmembrane region" description="Helical" evidence="2">
    <location>
        <begin position="1235"/>
        <end position="1257"/>
    </location>
</feature>
<feature type="transmembrane region" description="Helical" evidence="2">
    <location>
        <begin position="801"/>
        <end position="828"/>
    </location>
</feature>
<comment type="caution">
    <text evidence="4">The sequence shown here is derived from an EMBL/GenBank/DDBJ whole genome shotgun (WGS) entry which is preliminary data.</text>
</comment>
<feature type="domain" description="Cyclic nucleotide-binding" evidence="3">
    <location>
        <begin position="390"/>
        <end position="489"/>
    </location>
</feature>
<dbReference type="Pfam" id="PF00027">
    <property type="entry name" value="cNMP_binding"/>
    <property type="match status" value="2"/>
</dbReference>
<feature type="transmembrane region" description="Helical" evidence="2">
    <location>
        <begin position="1711"/>
        <end position="1731"/>
    </location>
</feature>
<feature type="transmembrane region" description="Helical" evidence="2">
    <location>
        <begin position="1194"/>
        <end position="1214"/>
    </location>
</feature>
<sequence>MRSSRAQSISAANFEFDDDDEEEEEEESQINWSDVIFLPFNPVFKTFVLFSVVAKSLLGPVRSVYSIVHCSEIMDKYVVLSFVKYYYWYLCDMIYFCDTFLHIVHRQVTDKALRREHLPKSAFLLLLDVISLIPFYTLTTYELCPPVQLWPNLLSFTEFIVIYRIVEHFSMASTHNNLKLVIGGTLLCFICLNCVGCFLVLLTVNGLCANCAGDRIYDWRKFVLHKLNETDEGYATYAYATSYVFGFYLSTLFAEIKPSTISEYLLTSFFMMAGYGLSNYVVLPKIFSEAILNLRRICAYHPAVKKIVEETKRRNPSSSAYIHVGNFYNLMWMKRRGITNIPEVITELPRYLRLDVKQDLVWPVFYHSPTLRNTSAPFKRWICDCVCLDYKLPGERFFAGPHCHTNLTYLKSGIIELLSADDGVTPLLSLSGGTIIGDVSFMVPPLKRNLVVRCVTYCEIFVLSRYDILRAMHKYPVDRKNIIASVKGRIKHARTLYTCKQHVRGLDRAEDEGIAWIKRRWWEISETISGWKKNSKNTISKCALPPEEAVYHCAKYIGQLVLCSEMQLHKHTLFANTKFPWILTPHSTFIRVWHYIVIFTVFLALITFPPNITRKTVRQSFKVVKFWVDFVYVADICVSLLTAPTTDTDTDDFTTVMFTRCKSINFLLDVFATLWIEVLALLSGKLEFYYVFHFNRLLKVYVLFFSEEINQYSFKRDLMLNVCYKVMLANFCFFYIISYVLHFVARYLPDLTHSYFFGEKYCNNGNQTMVCDLEDEFLGVSLAFLYEILFYEFPPHTLTDIYFSCVVNFIGFHIGMITKGIFTAYFYLKFRDSTNYQSFVSNLKSYYTNHKIHQDLMKRLNRYLTCQWKYYEGADVMHPNTLMHEPFDIYWKVQGEVAERIISQSLAFAGADPILVRQLAYAAKFLFMPKYATLFLFGVECKNVTWIVQGHIKCEYHNEEGELLKSYYNPGQMLATNSVLLRKPSLRTYASCTECELLYIHIQDFYNIIKRFPSEWTYFENCIKEFEPVFEVILESYVLKHRDYQKKLRKRIFRSKSTTSHRTPPVQDDDWTPYTAIGFESWVDPDSDWMYYWMMFRVVVVIVSIVSTSLQGGSGAPIRRFLMILSATCDAFAWIDIILKMFVSYFNEKGILIYETRMCIAHYLTRGFLLDIVGAVPWFEFFRVILTKTIDDNQAMLINTTCKFAHIYIVMAFFNHVADQPAVKSIYILIIKWQVVVILVVLGASNCLMIHCIHFDFDIEGNLMGMHRKKECWLPNFIVMDDEPTIPQLHMVFAQSLNLAQSSLMGMNLGRFIIDRTNIGIGTVLVILGVIFWGVRCYSITLLMLASRENTLYQHGVGQLEKFLKAERVEQKLIDDATAHFGYWWIRNKGVNLHHLMNERIGLVFKQDLSYYFFKKTFMALDTLLRAGELIERQLSSIGQQKYLRPGEEVMREMDILPFVYVVHRGKVIITRDGEQLAELTKGGIFGQLIGTEPRPVRVSAVASGYADVLQIAIEQFQDNINDEVRATIAQNRQSKYDFMAVRRQVHETPHNTIEYLLRGRKTIKLPWMEEPVESRGGNWYSRWLYLNWMIIPFVSTCLVLSLSFVPDDVRQEIYWALIAFDIVFLAQCIAEFFTVKLVVDHGALVKRRVAYRLLFSWKFYVDAISLILPMMALIKADCTYQLARLLRLRLLFEFHVHFCSSFRSRLTPMIMKFIIVILLVHSMVCGWIFMACRRSPGQPFPVPVLALPPRLNSNIDSGEWLSPRDRDAQGCSRISMFFKYNETEKLNQMTFIVPCKWEHDYIVALKYIVTLQTHNMIDSVLALTLKEVYYKLLINFFMLLLDMWLVSLAVSAVYTMYRELYQYDYGVSNLTTYFRYSGLSPILLKNIEVYTRQLWQRQRGNWLPELAQHAPPCLREDLLSALYIHHLNRPAIFKNLPTYFTRQLVARFKRVVIFPGECIVQEGDIFPCMYFIHEGEVEKWYTDANGQKKVMSLQTTNGYFGVIPGLYPNVPYQFSYYTRTVVDLVYLRLKDWEDLLAAYPNVRHELYSRAKQLKKELLHKNI</sequence>
<dbReference type="SUPFAM" id="SSF51206">
    <property type="entry name" value="cAMP-binding domain-like"/>
    <property type="match status" value="4"/>
</dbReference>
<proteinExistence type="predicted"/>
<evidence type="ECO:0000259" key="3">
    <source>
        <dbReference type="PROSITE" id="PS50042"/>
    </source>
</evidence>
<dbReference type="PANTHER" id="PTHR10217:SF435">
    <property type="entry name" value="POTASSIUM VOLTAGE-GATED CHANNEL PROTEIN EAG"/>
    <property type="match status" value="1"/>
</dbReference>
<feature type="transmembrane region" description="Helical" evidence="2">
    <location>
        <begin position="1833"/>
        <end position="1858"/>
    </location>
</feature>
<feature type="transmembrane region" description="Helical" evidence="2">
    <location>
        <begin position="149"/>
        <end position="166"/>
    </location>
</feature>
<reference evidence="4 5" key="1">
    <citation type="submission" date="2024-06" db="EMBL/GenBank/DDBJ databases">
        <title>A chromosome-level genome assembly of beet webworm, Loxostege sticticalis.</title>
        <authorList>
            <person name="Zhang Y."/>
        </authorList>
    </citation>
    <scope>NUCLEOTIDE SEQUENCE [LARGE SCALE GENOMIC DNA]</scope>
    <source>
        <strain evidence="4">AQ028</strain>
        <tissue evidence="4">Male pupae</tissue>
    </source>
</reference>
<keyword evidence="2" id="KW-1133">Transmembrane helix</keyword>
<feature type="domain" description="Cyclic nucleotide-binding" evidence="3">
    <location>
        <begin position="907"/>
        <end position="1009"/>
    </location>
</feature>
<feature type="domain" description="Cyclic nucleotide-binding" evidence="3">
    <location>
        <begin position="1435"/>
        <end position="1518"/>
    </location>
</feature>
<feature type="transmembrane region" description="Helical" evidence="2">
    <location>
        <begin position="1584"/>
        <end position="1603"/>
    </location>
</feature>
<feature type="transmembrane region" description="Helical" evidence="2">
    <location>
        <begin position="1122"/>
        <end position="1143"/>
    </location>
</feature>
<dbReference type="PANTHER" id="PTHR10217">
    <property type="entry name" value="VOLTAGE AND LIGAND GATED POTASSIUM CHANNEL"/>
    <property type="match status" value="1"/>
</dbReference>
<feature type="transmembrane region" description="Helical" evidence="2">
    <location>
        <begin position="726"/>
        <end position="745"/>
    </location>
</feature>
<feature type="transmembrane region" description="Helical" evidence="2">
    <location>
        <begin position="234"/>
        <end position="252"/>
    </location>
</feature>
<dbReference type="CDD" id="cd00038">
    <property type="entry name" value="CAP_ED"/>
    <property type="match status" value="3"/>
</dbReference>
<evidence type="ECO:0000256" key="1">
    <source>
        <dbReference type="SAM" id="MobiDB-lite"/>
    </source>
</evidence>
<feature type="transmembrane region" description="Helical" evidence="2">
    <location>
        <begin position="1163"/>
        <end position="1182"/>
    </location>
</feature>
<feature type="transmembrane region" description="Helical" evidence="2">
    <location>
        <begin position="178"/>
        <end position="202"/>
    </location>
</feature>
<name>A0ABD0T6X2_LOXSC</name>
<dbReference type="PROSITE" id="PS50042">
    <property type="entry name" value="CNMP_BINDING_3"/>
    <property type="match status" value="4"/>
</dbReference>
<organism evidence="4 5">
    <name type="scientific">Loxostege sticticalis</name>
    <name type="common">Beet webworm moth</name>
    <dbReference type="NCBI Taxonomy" id="481309"/>
    <lineage>
        <taxon>Eukaryota</taxon>
        <taxon>Metazoa</taxon>
        <taxon>Ecdysozoa</taxon>
        <taxon>Arthropoda</taxon>
        <taxon>Hexapoda</taxon>
        <taxon>Insecta</taxon>
        <taxon>Pterygota</taxon>
        <taxon>Neoptera</taxon>
        <taxon>Endopterygota</taxon>
        <taxon>Lepidoptera</taxon>
        <taxon>Glossata</taxon>
        <taxon>Ditrysia</taxon>
        <taxon>Pyraloidea</taxon>
        <taxon>Crambidae</taxon>
        <taxon>Pyraustinae</taxon>
        <taxon>Loxostege</taxon>
    </lineage>
</organism>